<comment type="subcellular location">
    <subcellularLocation>
        <location evidence="1">Membrane</location>
        <topology evidence="1">Single-pass membrane protein</topology>
    </subcellularLocation>
</comment>
<evidence type="ECO:0000256" key="3">
    <source>
        <dbReference type="ARBA" id="ARBA00022989"/>
    </source>
</evidence>
<name>A0A9W2ZHU1_BIOGL</name>
<evidence type="ECO:0000256" key="5">
    <source>
        <dbReference type="PROSITE-ProRule" id="PRU00043"/>
    </source>
</evidence>
<dbReference type="GeneID" id="106078585"/>
<dbReference type="PANTHER" id="PTHR24028:SF328">
    <property type="entry name" value="CADHERIN-3"/>
    <property type="match status" value="1"/>
</dbReference>
<dbReference type="GO" id="GO:0005886">
    <property type="term" value="C:plasma membrane"/>
    <property type="evidence" value="ECO:0007669"/>
    <property type="project" value="TreeGrafter"/>
</dbReference>
<dbReference type="InterPro" id="IPR050174">
    <property type="entry name" value="Protocadherin/Cadherin-CA"/>
</dbReference>
<evidence type="ECO:0000256" key="6">
    <source>
        <dbReference type="SAM" id="MobiDB-lite"/>
    </source>
</evidence>
<dbReference type="SMART" id="SM00112">
    <property type="entry name" value="CA"/>
    <property type="match status" value="2"/>
</dbReference>
<keyword evidence="3 7" id="KW-1133">Transmembrane helix</keyword>
<reference evidence="11" key="1">
    <citation type="submission" date="2025-08" db="UniProtKB">
        <authorList>
            <consortium name="RefSeq"/>
        </authorList>
    </citation>
    <scope>IDENTIFICATION</scope>
</reference>
<accession>A0A9W2ZHU1</accession>
<dbReference type="GO" id="GO:0007156">
    <property type="term" value="P:homophilic cell adhesion via plasma membrane adhesion molecules"/>
    <property type="evidence" value="ECO:0007669"/>
    <property type="project" value="InterPro"/>
</dbReference>
<keyword evidence="4" id="KW-0325">Glycoprotein</keyword>
<organism evidence="10 11">
    <name type="scientific">Biomphalaria glabrata</name>
    <name type="common">Bloodfluke planorb</name>
    <name type="synonym">Freshwater snail</name>
    <dbReference type="NCBI Taxonomy" id="6526"/>
    <lineage>
        <taxon>Eukaryota</taxon>
        <taxon>Metazoa</taxon>
        <taxon>Spiralia</taxon>
        <taxon>Lophotrochozoa</taxon>
        <taxon>Mollusca</taxon>
        <taxon>Gastropoda</taxon>
        <taxon>Heterobranchia</taxon>
        <taxon>Euthyneura</taxon>
        <taxon>Panpulmonata</taxon>
        <taxon>Hygrophila</taxon>
        <taxon>Lymnaeoidea</taxon>
        <taxon>Planorbidae</taxon>
        <taxon>Biomphalaria</taxon>
    </lineage>
</organism>
<evidence type="ECO:0000259" key="9">
    <source>
        <dbReference type="PROSITE" id="PS50268"/>
    </source>
</evidence>
<keyword evidence="2 7" id="KW-0812">Transmembrane</keyword>
<evidence type="ECO:0000256" key="1">
    <source>
        <dbReference type="ARBA" id="ARBA00004167"/>
    </source>
</evidence>
<feature type="signal peptide" evidence="8">
    <location>
        <begin position="1"/>
        <end position="23"/>
    </location>
</feature>
<feature type="transmembrane region" description="Helical" evidence="7">
    <location>
        <begin position="377"/>
        <end position="403"/>
    </location>
</feature>
<dbReference type="GO" id="GO:0005509">
    <property type="term" value="F:calcium ion binding"/>
    <property type="evidence" value="ECO:0007669"/>
    <property type="project" value="UniProtKB-UniRule"/>
</dbReference>
<evidence type="ECO:0000256" key="4">
    <source>
        <dbReference type="ARBA" id="ARBA00023180"/>
    </source>
</evidence>
<dbReference type="RefSeq" id="XP_055874595.1">
    <property type="nucleotide sequence ID" value="XM_056018620.1"/>
</dbReference>
<evidence type="ECO:0000256" key="8">
    <source>
        <dbReference type="SAM" id="SignalP"/>
    </source>
</evidence>
<proteinExistence type="predicted"/>
<dbReference type="AlphaFoldDB" id="A0A9W2ZHU1"/>
<feature type="chain" id="PRO_5040874678" evidence="8">
    <location>
        <begin position="24"/>
        <end position="680"/>
    </location>
</feature>
<dbReference type="Proteomes" id="UP001165740">
    <property type="component" value="Chromosome 2"/>
</dbReference>
<dbReference type="Gene3D" id="2.60.40.60">
    <property type="entry name" value="Cadherins"/>
    <property type="match status" value="3"/>
</dbReference>
<feature type="domain" description="Cadherin" evidence="9">
    <location>
        <begin position="292"/>
        <end position="368"/>
    </location>
</feature>
<dbReference type="InterPro" id="IPR015919">
    <property type="entry name" value="Cadherin-like_sf"/>
</dbReference>
<evidence type="ECO:0000256" key="7">
    <source>
        <dbReference type="SAM" id="Phobius"/>
    </source>
</evidence>
<sequence length="680" mass="75602">MSPCKCRQLLFTILVSILIVVTGQQECDVQLPDLIHVKETDPAGTEVLTVKASLGTVWTYSLESPQHSALKGYFNFTPSDNKLTFILRLTRPLDLEAIKRSLKVNLDVLLFSLYCHSGKLSSMKYIVPLGVAAVNEFPPTFNTSRISLEVNETTPIGRNLLSLVDWSHDDDVNFSEREIYDFTLSANQSDSRTNALNWIHISNAYDGVLTLKRSLDYESLPENKKYLTTGVTVKDIGGLTGTAIVTLYVLDEDDLPPVFHFPGCMPPCSASYSADVSGNTTGVLTDVAPGPIKATDGDALNYNITYSISQGPENFIEFFRINPTSGEVAILQELEQTGLMVILLLIEAREVSPLKRSSKVTLLVTVRDGLMAHRAGYLLVIVIVIAIILFIAVIALTTGCLVWRMKYKSQVHSVVMQEISQDSVIRANPFNGGHLNDHVTAKRDNDLQLDQTEPLKSMEIPTTETNLRGDSIDVNFNQTSDFLPNVEQLETEYAEVDIDNTSQWQRISTHAHNSYDKGHNDLAPPPAQYVDNLGYELPRSSHRPRTNFDPEGRTLAGGYTCRPLPVPTDTLDDENPYATVHKMRSFFRSGLDDPEGAIVSKFKSPLVSNAVSIDVFDATRDYQELEVYFGSYTGTSSSGEMDRSVDVQDLSLDPRDNLYWTVVTAQDDDNLPERFPDSYV</sequence>
<evidence type="ECO:0000313" key="11">
    <source>
        <dbReference type="RefSeq" id="XP_055874595.1"/>
    </source>
</evidence>
<feature type="domain" description="Cadherin" evidence="9">
    <location>
        <begin position="142"/>
        <end position="259"/>
    </location>
</feature>
<keyword evidence="10" id="KW-1185">Reference proteome</keyword>
<dbReference type="CDD" id="cd11304">
    <property type="entry name" value="Cadherin_repeat"/>
    <property type="match status" value="2"/>
</dbReference>
<keyword evidence="8" id="KW-0732">Signal</keyword>
<protein>
    <submittedName>
        <fullName evidence="11">Uncharacterized protein LOC106078585</fullName>
    </submittedName>
</protein>
<evidence type="ECO:0000256" key="2">
    <source>
        <dbReference type="ARBA" id="ARBA00022692"/>
    </source>
</evidence>
<dbReference type="SUPFAM" id="SSF49313">
    <property type="entry name" value="Cadherin-like"/>
    <property type="match status" value="2"/>
</dbReference>
<dbReference type="PROSITE" id="PS50268">
    <property type="entry name" value="CADHERIN_2"/>
    <property type="match status" value="2"/>
</dbReference>
<keyword evidence="5" id="KW-0106">Calcium</keyword>
<dbReference type="PANTHER" id="PTHR24028">
    <property type="entry name" value="CADHERIN-87A"/>
    <property type="match status" value="1"/>
</dbReference>
<gene>
    <name evidence="11" type="primary">LOC106078585</name>
</gene>
<evidence type="ECO:0000313" key="10">
    <source>
        <dbReference type="Proteomes" id="UP001165740"/>
    </source>
</evidence>
<feature type="region of interest" description="Disordered" evidence="6">
    <location>
        <begin position="538"/>
        <end position="561"/>
    </location>
</feature>
<dbReference type="InterPro" id="IPR002126">
    <property type="entry name" value="Cadherin-like_dom"/>
</dbReference>
<keyword evidence="7" id="KW-0472">Membrane</keyword>
<dbReference type="PRINTS" id="PR00205">
    <property type="entry name" value="CADHERIN"/>
</dbReference>
<dbReference type="OrthoDB" id="6162412at2759"/>